<dbReference type="KEGG" id="foc:127749118"/>
<dbReference type="AlphaFoldDB" id="A0A9C6U1I4"/>
<evidence type="ECO:0000313" key="2">
    <source>
        <dbReference type="RefSeq" id="XP_052121912.1"/>
    </source>
</evidence>
<evidence type="ECO:0000313" key="1">
    <source>
        <dbReference type="Proteomes" id="UP000504606"/>
    </source>
</evidence>
<accession>A0A9C6U1I4</accession>
<sequence>MITLSLINFIDFMMDALFDEFLHHLDHFVHILEVEYELIAEILLDFDDEELDENEELQGNMGNMYGQLAERFEAVFGNVLLEEMAFTEDEEDLVLDVFYGCNDRVIDWRARLPQMEYLRTLEDPYFLKHFRMDRETFEVLLVVIGNHLVDNNQLIRLRTEMDKCILMVLWILSNMDTFRSTGVTFGVSPGTVHCHYIVVIQALRELATRYIKWPSQEERRRMKEMMEQRTGFPGVVGYIDGTLIRITAPEILP</sequence>
<dbReference type="GeneID" id="127749118"/>
<dbReference type="RefSeq" id="XP_052121912.1">
    <property type="nucleotide sequence ID" value="XM_052265952.1"/>
</dbReference>
<name>A0A9C6U1I4_FRAOC</name>
<reference evidence="2" key="1">
    <citation type="submission" date="2025-08" db="UniProtKB">
        <authorList>
            <consortium name="RefSeq"/>
        </authorList>
    </citation>
    <scope>IDENTIFICATION</scope>
    <source>
        <tissue evidence="2">Whole organism</tissue>
    </source>
</reference>
<dbReference type="OrthoDB" id="2668416at2759"/>
<protein>
    <submittedName>
        <fullName evidence="2">Uncharacterized protein LOC127749118</fullName>
    </submittedName>
</protein>
<proteinExistence type="predicted"/>
<gene>
    <name evidence="2" type="primary">LOC127749118</name>
</gene>
<organism evidence="1 2">
    <name type="scientific">Frankliniella occidentalis</name>
    <name type="common">Western flower thrips</name>
    <name type="synonym">Euthrips occidentalis</name>
    <dbReference type="NCBI Taxonomy" id="133901"/>
    <lineage>
        <taxon>Eukaryota</taxon>
        <taxon>Metazoa</taxon>
        <taxon>Ecdysozoa</taxon>
        <taxon>Arthropoda</taxon>
        <taxon>Hexapoda</taxon>
        <taxon>Insecta</taxon>
        <taxon>Pterygota</taxon>
        <taxon>Neoptera</taxon>
        <taxon>Paraneoptera</taxon>
        <taxon>Thysanoptera</taxon>
        <taxon>Terebrantia</taxon>
        <taxon>Thripoidea</taxon>
        <taxon>Thripidae</taxon>
        <taxon>Frankliniella</taxon>
    </lineage>
</organism>
<keyword evidence="1" id="KW-1185">Reference proteome</keyword>
<dbReference type="Proteomes" id="UP000504606">
    <property type="component" value="Unplaced"/>
</dbReference>